<gene>
    <name evidence="7" type="ORF">GR183_03405</name>
</gene>
<dbReference type="GO" id="GO:0046872">
    <property type="term" value="F:metal ion binding"/>
    <property type="evidence" value="ECO:0007669"/>
    <property type="project" value="UniProtKB-KW"/>
</dbReference>
<dbReference type="GO" id="GO:0020037">
    <property type="term" value="F:heme binding"/>
    <property type="evidence" value="ECO:0007669"/>
    <property type="project" value="InterPro"/>
</dbReference>
<dbReference type="RefSeq" id="WP_160774155.1">
    <property type="nucleotide sequence ID" value="NZ_WUMV01000001.1"/>
</dbReference>
<keyword evidence="2 4" id="KW-0479">Metal-binding</keyword>
<keyword evidence="5" id="KW-0732">Signal</keyword>
<dbReference type="InterPro" id="IPR011048">
    <property type="entry name" value="Haem_d1_sf"/>
</dbReference>
<protein>
    <submittedName>
        <fullName evidence="7">C-type cytochrome</fullName>
    </submittedName>
</protein>
<feature type="signal peptide" evidence="5">
    <location>
        <begin position="1"/>
        <end position="22"/>
    </location>
</feature>
<accession>A0A7X3LRW2</accession>
<dbReference type="InterPro" id="IPR036909">
    <property type="entry name" value="Cyt_c-like_dom_sf"/>
</dbReference>
<dbReference type="EMBL" id="WUMV01000001">
    <property type="protein sequence ID" value="MXN63940.1"/>
    <property type="molecule type" value="Genomic_DNA"/>
</dbReference>
<dbReference type="SUPFAM" id="SSF46626">
    <property type="entry name" value="Cytochrome c"/>
    <property type="match status" value="1"/>
</dbReference>
<dbReference type="GO" id="GO:0009055">
    <property type="term" value="F:electron transfer activity"/>
    <property type="evidence" value="ECO:0007669"/>
    <property type="project" value="InterPro"/>
</dbReference>
<evidence type="ECO:0000313" key="7">
    <source>
        <dbReference type="EMBL" id="MXN63940.1"/>
    </source>
</evidence>
<dbReference type="InterPro" id="IPR051200">
    <property type="entry name" value="Host-pathogen_enzymatic-act"/>
</dbReference>
<dbReference type="SUPFAM" id="SSF51004">
    <property type="entry name" value="C-terminal (heme d1) domain of cytochrome cd1-nitrite reductase"/>
    <property type="match status" value="1"/>
</dbReference>
<dbReference type="InterPro" id="IPR009056">
    <property type="entry name" value="Cyt_c-like_dom"/>
</dbReference>
<feature type="chain" id="PRO_5031200592" evidence="5">
    <location>
        <begin position="23"/>
        <end position="521"/>
    </location>
</feature>
<evidence type="ECO:0000256" key="3">
    <source>
        <dbReference type="ARBA" id="ARBA00023004"/>
    </source>
</evidence>
<dbReference type="Gene3D" id="2.140.10.20">
    <property type="entry name" value="C-terminal (heme d1) domain of cytochrome cd1-nitrite reductase"/>
    <property type="match status" value="1"/>
</dbReference>
<dbReference type="Proteomes" id="UP000433101">
    <property type="component" value="Unassembled WGS sequence"/>
</dbReference>
<sequence>MKRFIAILEVAALSFVCSSAFAGELSSAETLYRDNCAECHGPARLGAIGPSLIPESLGRQKKEALQAVIANGRAQTQMPAFADALGEDEIAALADFIMKPLGEMPVWGKAEIEASRMLNADYKSVSEPVFDADRYNLFVVVETGDHHATILNGESFEPITRFKTHYALHGGPKFTPDGRFVFFMSRDGWVTKYDLYGLQKVGEVRAAINARNIAISKDGKHLAVANYLPHSLVVLSTDDLSVEKIFEAEDSKGNSSRVSAVYQAPERDSFIVALKDVAEIWEIATDPNAKPVYTGFVHSHEKGMVEALAVEKGLFARRRIEVSEPLDDFFFDPGYRNLIGSARDGGTGVVVNLIVGREIARLPLPGFPHLGSGITWMWRGRPVMATPHLKEAKISVIAMDDWSVLKTIETDGPGFFMRSHENSRYAWTDVFFGPNKDVMHIIDKETLEIVKTVRPEPGKTAAHVEFDREGKHALVSLWEDDGAVIVYDAETLEEIKRLPMRKPSGKYNVWNKITFSEGTSH</sequence>
<dbReference type="PROSITE" id="PS51007">
    <property type="entry name" value="CYTC"/>
    <property type="match status" value="1"/>
</dbReference>
<dbReference type="CDD" id="cd20777">
    <property type="entry name" value="8prop_heme-binding_NirN"/>
    <property type="match status" value="1"/>
</dbReference>
<dbReference type="InterPro" id="IPR003143">
    <property type="entry name" value="Cyt_cd1_C_sf"/>
</dbReference>
<keyword evidence="1 4" id="KW-0349">Heme</keyword>
<feature type="domain" description="Cytochrome c" evidence="6">
    <location>
        <begin position="23"/>
        <end position="101"/>
    </location>
</feature>
<evidence type="ECO:0000313" key="8">
    <source>
        <dbReference type="Proteomes" id="UP000433101"/>
    </source>
</evidence>
<organism evidence="7 8">
    <name type="scientific">Stappia sediminis</name>
    <dbReference type="NCBI Taxonomy" id="2692190"/>
    <lineage>
        <taxon>Bacteria</taxon>
        <taxon>Pseudomonadati</taxon>
        <taxon>Pseudomonadota</taxon>
        <taxon>Alphaproteobacteria</taxon>
        <taxon>Hyphomicrobiales</taxon>
        <taxon>Stappiaceae</taxon>
        <taxon>Stappia</taxon>
    </lineage>
</organism>
<keyword evidence="8" id="KW-1185">Reference proteome</keyword>
<evidence type="ECO:0000256" key="2">
    <source>
        <dbReference type="ARBA" id="ARBA00022723"/>
    </source>
</evidence>
<dbReference type="PANTHER" id="PTHR47197">
    <property type="entry name" value="PROTEIN NIRF"/>
    <property type="match status" value="1"/>
</dbReference>
<dbReference type="Pfam" id="PF02239">
    <property type="entry name" value="Cytochrom_D1"/>
    <property type="match status" value="2"/>
</dbReference>
<dbReference type="Pfam" id="PF13442">
    <property type="entry name" value="Cytochrome_CBB3"/>
    <property type="match status" value="1"/>
</dbReference>
<proteinExistence type="predicted"/>
<dbReference type="PANTHER" id="PTHR47197:SF3">
    <property type="entry name" value="DIHYDRO-HEME D1 DEHYDROGENASE"/>
    <property type="match status" value="1"/>
</dbReference>
<keyword evidence="3 4" id="KW-0408">Iron</keyword>
<evidence type="ECO:0000256" key="4">
    <source>
        <dbReference type="PROSITE-ProRule" id="PRU00433"/>
    </source>
</evidence>
<dbReference type="Gene3D" id="1.10.760.10">
    <property type="entry name" value="Cytochrome c-like domain"/>
    <property type="match status" value="1"/>
</dbReference>
<name>A0A7X3LRW2_9HYPH</name>
<dbReference type="AlphaFoldDB" id="A0A7X3LRW2"/>
<evidence type="ECO:0000259" key="6">
    <source>
        <dbReference type="PROSITE" id="PS51007"/>
    </source>
</evidence>
<comment type="caution">
    <text evidence="7">The sequence shown here is derived from an EMBL/GenBank/DDBJ whole genome shotgun (WGS) entry which is preliminary data.</text>
</comment>
<evidence type="ECO:0000256" key="5">
    <source>
        <dbReference type="SAM" id="SignalP"/>
    </source>
</evidence>
<evidence type="ECO:0000256" key="1">
    <source>
        <dbReference type="ARBA" id="ARBA00022617"/>
    </source>
</evidence>
<reference evidence="7 8" key="1">
    <citation type="submission" date="2019-12" db="EMBL/GenBank/DDBJ databases">
        <authorList>
            <person name="Li M."/>
        </authorList>
    </citation>
    <scope>NUCLEOTIDE SEQUENCE [LARGE SCALE GENOMIC DNA]</scope>
    <source>
        <strain evidence="7 8">GBMRC 2046</strain>
    </source>
</reference>